<proteinExistence type="predicted"/>
<comment type="caution">
    <text evidence="3">The sequence shown here is derived from an EMBL/GenBank/DDBJ whole genome shotgun (WGS) entry which is preliminary data.</text>
</comment>
<sequence>MKKKRVLFYNGQLFMGGIERVLTSYLQGLANDEDLEITVLIKENDPEKNIFLTDIPKNLPVVFIKTEEMVKFRNKVKENKKNIFCRLLYPLLLSYERIYMKKWLKRFMCENQDKFDVVIDFDMSLGKYLDIIDLPKIGWMHLTSKNRNEKKKKRLAKRLNKYWKIVVICDEMKEEVKSIFKIPEEKIIRLYNPFDIDRVKKGKEIIKEEDKNYLKKDYIVAVSRLVKEKGRIDLVEIYNKLYKDGVQEKLYILGEGPAREELEKRIKELKLEDKIILVGQKKNPLPWIKNAKIFVHTSYSEGLPTVFLESMILGTPVITYDCPTGPKDILGDNKYGVLVKTGDKESFKIELEKLLIDEERRKKYIEDFYIEKLQEFNAIYVLKQFKKILDFGDERNEKIFNKTNRK</sequence>
<evidence type="ECO:0000313" key="3">
    <source>
        <dbReference type="EMBL" id="MBU3842238.1"/>
    </source>
</evidence>
<dbReference type="GO" id="GO:0016757">
    <property type="term" value="F:glycosyltransferase activity"/>
    <property type="evidence" value="ECO:0007669"/>
    <property type="project" value="InterPro"/>
</dbReference>
<gene>
    <name evidence="3" type="ORF">IAA47_04540</name>
</gene>
<reference evidence="3" key="1">
    <citation type="journal article" date="2021" name="PeerJ">
        <title>Extensive microbial diversity within the chicken gut microbiome revealed by metagenomics and culture.</title>
        <authorList>
            <person name="Gilroy R."/>
            <person name="Ravi A."/>
            <person name="Getino M."/>
            <person name="Pursley I."/>
            <person name="Horton D.L."/>
            <person name="Alikhan N.F."/>
            <person name="Baker D."/>
            <person name="Gharbi K."/>
            <person name="Hall N."/>
            <person name="Watson M."/>
            <person name="Adriaenssens E.M."/>
            <person name="Foster-Nyarko E."/>
            <person name="Jarju S."/>
            <person name="Secka A."/>
            <person name="Antonio M."/>
            <person name="Oren A."/>
            <person name="Chaudhuri R.R."/>
            <person name="La Ragione R."/>
            <person name="Hildebrand F."/>
            <person name="Pallen M.J."/>
        </authorList>
    </citation>
    <scope>NUCLEOTIDE SEQUENCE</scope>
    <source>
        <strain evidence="3">A6-441</strain>
    </source>
</reference>
<dbReference type="PANTHER" id="PTHR12526">
    <property type="entry name" value="GLYCOSYLTRANSFERASE"/>
    <property type="match status" value="1"/>
</dbReference>
<evidence type="ECO:0000313" key="4">
    <source>
        <dbReference type="Proteomes" id="UP000724657"/>
    </source>
</evidence>
<dbReference type="Pfam" id="PF13439">
    <property type="entry name" value="Glyco_transf_4"/>
    <property type="match status" value="1"/>
</dbReference>
<evidence type="ECO:0000259" key="1">
    <source>
        <dbReference type="Pfam" id="PF00534"/>
    </source>
</evidence>
<protein>
    <submittedName>
        <fullName evidence="3">Glycosyltransferase</fullName>
    </submittedName>
</protein>
<accession>A0A9E2KXD9</accession>
<dbReference type="InterPro" id="IPR001296">
    <property type="entry name" value="Glyco_trans_1"/>
</dbReference>
<dbReference type="InterPro" id="IPR028098">
    <property type="entry name" value="Glyco_trans_4-like_N"/>
</dbReference>
<dbReference type="Proteomes" id="UP000724657">
    <property type="component" value="Unassembled WGS sequence"/>
</dbReference>
<dbReference type="EMBL" id="JAHLFN010000039">
    <property type="protein sequence ID" value="MBU3842238.1"/>
    <property type="molecule type" value="Genomic_DNA"/>
</dbReference>
<dbReference type="AlphaFoldDB" id="A0A9E2KXD9"/>
<dbReference type="PANTHER" id="PTHR12526:SF630">
    <property type="entry name" value="GLYCOSYLTRANSFERASE"/>
    <property type="match status" value="1"/>
</dbReference>
<dbReference type="CDD" id="cd03811">
    <property type="entry name" value="GT4_GT28_WabH-like"/>
    <property type="match status" value="1"/>
</dbReference>
<reference evidence="3" key="2">
    <citation type="submission" date="2021-04" db="EMBL/GenBank/DDBJ databases">
        <authorList>
            <person name="Gilroy R."/>
        </authorList>
    </citation>
    <scope>NUCLEOTIDE SEQUENCE</scope>
    <source>
        <strain evidence="3">A6-441</strain>
    </source>
</reference>
<evidence type="ECO:0000259" key="2">
    <source>
        <dbReference type="Pfam" id="PF13439"/>
    </source>
</evidence>
<dbReference type="Gene3D" id="3.40.50.2000">
    <property type="entry name" value="Glycogen Phosphorylase B"/>
    <property type="match status" value="2"/>
</dbReference>
<feature type="domain" description="Glycosyl transferase family 1" evidence="1">
    <location>
        <begin position="204"/>
        <end position="366"/>
    </location>
</feature>
<dbReference type="SUPFAM" id="SSF53756">
    <property type="entry name" value="UDP-Glycosyltransferase/glycogen phosphorylase"/>
    <property type="match status" value="1"/>
</dbReference>
<dbReference type="Pfam" id="PF00534">
    <property type="entry name" value="Glycos_transf_1"/>
    <property type="match status" value="1"/>
</dbReference>
<organism evidence="3 4">
    <name type="scientific">Candidatus Fusobacterium pullicola</name>
    <dbReference type="NCBI Taxonomy" id="2838601"/>
    <lineage>
        <taxon>Bacteria</taxon>
        <taxon>Fusobacteriati</taxon>
        <taxon>Fusobacteriota</taxon>
        <taxon>Fusobacteriia</taxon>
        <taxon>Fusobacteriales</taxon>
        <taxon>Fusobacteriaceae</taxon>
        <taxon>Fusobacterium</taxon>
    </lineage>
</organism>
<feature type="domain" description="Glycosyltransferase subfamily 4-like N-terminal" evidence="2">
    <location>
        <begin position="15"/>
        <end position="198"/>
    </location>
</feature>
<name>A0A9E2KXD9_9FUSO</name>